<dbReference type="GO" id="GO:0050355">
    <property type="term" value="F:inorganic triphosphate phosphatase activity"/>
    <property type="evidence" value="ECO:0007669"/>
    <property type="project" value="InterPro"/>
</dbReference>
<name>A0A1H1LCU2_9GAMM</name>
<dbReference type="AlphaFoldDB" id="A0A1H1LCU2"/>
<dbReference type="EMBL" id="LT629736">
    <property type="protein sequence ID" value="SDR72411.1"/>
    <property type="molecule type" value="Genomic_DNA"/>
</dbReference>
<dbReference type="Proteomes" id="UP000243207">
    <property type="component" value="Chromosome I"/>
</dbReference>
<dbReference type="RefSeq" id="WP_093391242.1">
    <property type="nucleotide sequence ID" value="NZ_LT629736.1"/>
</dbReference>
<keyword evidence="3" id="KW-1185">Reference proteome</keyword>
<evidence type="ECO:0000313" key="3">
    <source>
        <dbReference type="Proteomes" id="UP000243207"/>
    </source>
</evidence>
<protein>
    <submittedName>
        <fullName evidence="2">Inorganic triphosphatase YgiF, contains CYTH and CHAD domains</fullName>
    </submittedName>
</protein>
<feature type="domain" description="CYTH" evidence="1">
    <location>
        <begin position="2"/>
        <end position="207"/>
    </location>
</feature>
<reference evidence="3" key="1">
    <citation type="submission" date="2016-10" db="EMBL/GenBank/DDBJ databases">
        <authorList>
            <person name="Varghese N."/>
            <person name="Submissions S."/>
        </authorList>
    </citation>
    <scope>NUCLEOTIDE SEQUENCE [LARGE SCALE GENOMIC DNA]</scope>
    <source>
        <strain evidence="3">NRRL B-51270</strain>
    </source>
</reference>
<dbReference type="InterPro" id="IPR023577">
    <property type="entry name" value="CYTH_domain"/>
</dbReference>
<proteinExistence type="predicted"/>
<dbReference type="OrthoDB" id="3034217at2"/>
<accession>A0A1H1LCU2</accession>
<dbReference type="GO" id="GO:0046872">
    <property type="term" value="F:metal ion binding"/>
    <property type="evidence" value="ECO:0007669"/>
    <property type="project" value="TreeGrafter"/>
</dbReference>
<dbReference type="Gene3D" id="2.40.320.10">
    <property type="entry name" value="Hypothetical Protein Pfu-838710-001"/>
    <property type="match status" value="1"/>
</dbReference>
<dbReference type="Pfam" id="PF01928">
    <property type="entry name" value="CYTH"/>
    <property type="match status" value="1"/>
</dbReference>
<evidence type="ECO:0000313" key="2">
    <source>
        <dbReference type="EMBL" id="SDR72411.1"/>
    </source>
</evidence>
<evidence type="ECO:0000259" key="1">
    <source>
        <dbReference type="PROSITE" id="PS51707"/>
    </source>
</evidence>
<dbReference type="InterPro" id="IPR033469">
    <property type="entry name" value="CYTH-like_dom_sf"/>
</dbReference>
<dbReference type="STRING" id="487184.SAMN05216421_0134"/>
<dbReference type="PROSITE" id="PS51707">
    <property type="entry name" value="CYTH"/>
    <property type="match status" value="1"/>
</dbReference>
<sequence>MAKETEIKLRVSPATLDALREHPLLNARRSGDWQSGTLYNQYFDTIDRDLARAKVALRIRRDGDTYIQTLKSRGQSVAGLSERNEWDWYLESDKLDLSRLDDECWPASLADLDRATVEPLFTTHFQRTKVLLGWEREGQQVQVEAALDSGTVETQGGQEVICELELEVREGPAATVLELALQLAQDLSLMPCDISKAERGYRLLDPASYSLRPAMTAWHAESSVDEIIGGAGWQLLGHIQRLAEQFRHTGQFKLFRDMTVALGELRAMFGVFDLGLPRSTAQPFLPTLDELLATFRPLVLAGWADDEAGQAARDQAPKIFAAAVANPAWGQLFVGLALWLHTAAWTVERPPRGDRVGALALPRWLLGATARDIQELQVPHHNEPDAAVSEWMDQMPRLGRLHFLLGHFRQWLDVPEPDRLYGELNKLQALLEQYPLIDAEQQPALLAALRKQGQRLRKLNAWRELNS</sequence>
<dbReference type="CDD" id="cd07756">
    <property type="entry name" value="CYTH-like_Pase_CHAD"/>
    <property type="match status" value="1"/>
</dbReference>
<dbReference type="SUPFAM" id="SSF55154">
    <property type="entry name" value="CYTH-like phosphatases"/>
    <property type="match status" value="1"/>
</dbReference>
<gene>
    <name evidence="2" type="ORF">SAMN05216421_0134</name>
</gene>
<organism evidence="2 3">
    <name type="scientific">Halopseudomonas xinjiangensis</name>
    <dbReference type="NCBI Taxonomy" id="487184"/>
    <lineage>
        <taxon>Bacteria</taxon>
        <taxon>Pseudomonadati</taxon>
        <taxon>Pseudomonadota</taxon>
        <taxon>Gammaproteobacteria</taxon>
        <taxon>Pseudomonadales</taxon>
        <taxon>Pseudomonadaceae</taxon>
        <taxon>Halopseudomonas</taxon>
    </lineage>
</organism>
<dbReference type="InterPro" id="IPR039013">
    <property type="entry name" value="YgiF"/>
</dbReference>
<dbReference type="PANTHER" id="PTHR39569:SF1">
    <property type="entry name" value="INORGANIC TRIPHOSPHATASE"/>
    <property type="match status" value="1"/>
</dbReference>
<dbReference type="SMART" id="SM01118">
    <property type="entry name" value="CYTH"/>
    <property type="match status" value="1"/>
</dbReference>
<dbReference type="PANTHER" id="PTHR39569">
    <property type="entry name" value="INORGANIC TRIPHOSPHATASE"/>
    <property type="match status" value="1"/>
</dbReference>